<organism evidence="1 2">
    <name type="scientific">Zasmidium cellare ATCC 36951</name>
    <dbReference type="NCBI Taxonomy" id="1080233"/>
    <lineage>
        <taxon>Eukaryota</taxon>
        <taxon>Fungi</taxon>
        <taxon>Dikarya</taxon>
        <taxon>Ascomycota</taxon>
        <taxon>Pezizomycotina</taxon>
        <taxon>Dothideomycetes</taxon>
        <taxon>Dothideomycetidae</taxon>
        <taxon>Mycosphaerellales</taxon>
        <taxon>Mycosphaerellaceae</taxon>
        <taxon>Zasmidium</taxon>
    </lineage>
</organism>
<dbReference type="AlphaFoldDB" id="A0A6A6D3R9"/>
<evidence type="ECO:0000313" key="2">
    <source>
        <dbReference type="Proteomes" id="UP000799537"/>
    </source>
</evidence>
<dbReference type="Proteomes" id="UP000799537">
    <property type="component" value="Unassembled WGS sequence"/>
</dbReference>
<dbReference type="OrthoDB" id="3649057at2759"/>
<gene>
    <name evidence="1" type="ORF">M409DRAFT_16740</name>
</gene>
<reference evidence="1" key="1">
    <citation type="journal article" date="2020" name="Stud. Mycol.">
        <title>101 Dothideomycetes genomes: a test case for predicting lifestyles and emergence of pathogens.</title>
        <authorList>
            <person name="Haridas S."/>
            <person name="Albert R."/>
            <person name="Binder M."/>
            <person name="Bloem J."/>
            <person name="Labutti K."/>
            <person name="Salamov A."/>
            <person name="Andreopoulos B."/>
            <person name="Baker S."/>
            <person name="Barry K."/>
            <person name="Bills G."/>
            <person name="Bluhm B."/>
            <person name="Cannon C."/>
            <person name="Castanera R."/>
            <person name="Culley D."/>
            <person name="Daum C."/>
            <person name="Ezra D."/>
            <person name="Gonzalez J."/>
            <person name="Henrissat B."/>
            <person name="Kuo A."/>
            <person name="Liang C."/>
            <person name="Lipzen A."/>
            <person name="Lutzoni F."/>
            <person name="Magnuson J."/>
            <person name="Mondo S."/>
            <person name="Nolan M."/>
            <person name="Ohm R."/>
            <person name="Pangilinan J."/>
            <person name="Park H.-J."/>
            <person name="Ramirez L."/>
            <person name="Alfaro M."/>
            <person name="Sun H."/>
            <person name="Tritt A."/>
            <person name="Yoshinaga Y."/>
            <person name="Zwiers L.-H."/>
            <person name="Turgeon B."/>
            <person name="Goodwin S."/>
            <person name="Spatafora J."/>
            <person name="Crous P."/>
            <person name="Grigoriev I."/>
        </authorList>
    </citation>
    <scope>NUCLEOTIDE SEQUENCE</scope>
    <source>
        <strain evidence="1">ATCC 36951</strain>
    </source>
</reference>
<keyword evidence="2" id="KW-1185">Reference proteome</keyword>
<protein>
    <recommendedName>
        <fullName evidence="3">MYND-type zinc finger protein samB</fullName>
    </recommendedName>
</protein>
<dbReference type="GeneID" id="54557018"/>
<dbReference type="RefSeq" id="XP_033673668.1">
    <property type="nucleotide sequence ID" value="XM_033803746.1"/>
</dbReference>
<accession>A0A6A6D3R9</accession>
<dbReference type="EMBL" id="ML993580">
    <property type="protein sequence ID" value="KAF2172779.1"/>
    <property type="molecule type" value="Genomic_DNA"/>
</dbReference>
<name>A0A6A6D3R9_ZASCE</name>
<proteinExistence type="predicted"/>
<evidence type="ECO:0000313" key="1">
    <source>
        <dbReference type="EMBL" id="KAF2172779.1"/>
    </source>
</evidence>
<evidence type="ECO:0008006" key="3">
    <source>
        <dbReference type="Google" id="ProtNLM"/>
    </source>
</evidence>
<sequence length="375" mass="42299">MSDWACSVCQKAVPLPALICTMCTETPTYDCDTKCRDRHQTRQIVYRTGALRQGIFYAFREVAFDIKIKKVEKIGGKLHVYEDSYTDDKNDGPLYRFPAHMLPDDEDKAKLLVFSACNDAFAYTFELAATLLRDISATIEEVNIDNVNRNDTIVKYVSTGIVDGTPYGHNAIIVDIKPELGGKSYAFDLAGAQNGQLHAVVPFGEFANKGGEVISQIHPHGYFRDLGERIRQGKQSMLETREPRVYHVQHNIHQRMLAAVKEWEGENKTSLRKLVRSTSKGFIDGKASLLARVSTEMKASVVKWEQEGRHLEPFTPLVVSFAQLLTEKVEECTVKPQGGGSRAYRRFQADKKRRGRFPASMKEFTTAEGTTFKFL</sequence>